<keyword evidence="2" id="KW-0808">Transferase</keyword>
<dbReference type="Pfam" id="PF13177">
    <property type="entry name" value="DNA_pol3_delta2"/>
    <property type="match status" value="1"/>
</dbReference>
<dbReference type="Gene3D" id="3.40.50.300">
    <property type="entry name" value="P-loop containing nucleotide triphosphate hydrolases"/>
    <property type="match status" value="1"/>
</dbReference>
<feature type="compositionally biased region" description="Basic and acidic residues" evidence="1">
    <location>
        <begin position="10"/>
        <end position="21"/>
    </location>
</feature>
<evidence type="ECO:0000313" key="3">
    <source>
        <dbReference type="Proteomes" id="UP001215503"/>
    </source>
</evidence>
<protein>
    <submittedName>
        <fullName evidence="2">DNA polymerase III subunit delta</fullName>
        <ecNumber evidence="2">2.7.7.7</ecNumber>
    </submittedName>
</protein>
<proteinExistence type="predicted"/>
<gene>
    <name evidence="2" type="ORF">P2G67_09445</name>
</gene>
<dbReference type="InterPro" id="IPR050238">
    <property type="entry name" value="DNA_Rep/Repair_Clamp_Loader"/>
</dbReference>
<dbReference type="InterPro" id="IPR027417">
    <property type="entry name" value="P-loop_NTPase"/>
</dbReference>
<keyword evidence="2" id="KW-0548">Nucleotidyltransferase</keyword>
<keyword evidence="3" id="KW-1185">Reference proteome</keyword>
<dbReference type="GO" id="GO:0003887">
    <property type="term" value="F:DNA-directed DNA polymerase activity"/>
    <property type="evidence" value="ECO:0007669"/>
    <property type="project" value="UniProtKB-EC"/>
</dbReference>
<dbReference type="PANTHER" id="PTHR11669">
    <property type="entry name" value="REPLICATION FACTOR C / DNA POLYMERASE III GAMMA-TAU SUBUNIT"/>
    <property type="match status" value="1"/>
</dbReference>
<organism evidence="2 3">
    <name type="scientific">Aquibaculum arenosum</name>
    <dbReference type="NCBI Taxonomy" id="3032591"/>
    <lineage>
        <taxon>Bacteria</taxon>
        <taxon>Pseudomonadati</taxon>
        <taxon>Pseudomonadota</taxon>
        <taxon>Alphaproteobacteria</taxon>
        <taxon>Rhodospirillales</taxon>
        <taxon>Rhodovibrionaceae</taxon>
        <taxon>Aquibaculum</taxon>
    </lineage>
</organism>
<feature type="region of interest" description="Disordered" evidence="1">
    <location>
        <begin position="1"/>
        <end position="21"/>
    </location>
</feature>
<dbReference type="RefSeq" id="WP_275822386.1">
    <property type="nucleotide sequence ID" value="NZ_JARHUD010000005.1"/>
</dbReference>
<dbReference type="SUPFAM" id="SSF52540">
    <property type="entry name" value="P-loop containing nucleoside triphosphate hydrolases"/>
    <property type="match status" value="1"/>
</dbReference>
<reference evidence="2 3" key="1">
    <citation type="submission" date="2023-03" db="EMBL/GenBank/DDBJ databases">
        <title>Fodinicurvata sp. CAU 1616 isolated from sea sendiment.</title>
        <authorList>
            <person name="Kim W."/>
        </authorList>
    </citation>
    <scope>NUCLEOTIDE SEQUENCE [LARGE SCALE GENOMIC DNA]</scope>
    <source>
        <strain evidence="2 3">CAU 1616</strain>
    </source>
</reference>
<evidence type="ECO:0000313" key="2">
    <source>
        <dbReference type="EMBL" id="MDF2096198.1"/>
    </source>
</evidence>
<dbReference type="NCBIfam" id="NF005677">
    <property type="entry name" value="PRK07471.1"/>
    <property type="match status" value="1"/>
</dbReference>
<dbReference type="EC" id="2.7.7.7" evidence="2"/>
<name>A0ABT5YN04_9PROT</name>
<accession>A0ABT5YN04</accession>
<comment type="caution">
    <text evidence="2">The sequence shown here is derived from an EMBL/GenBank/DDBJ whole genome shotgun (WGS) entry which is preliminary data.</text>
</comment>
<dbReference type="PANTHER" id="PTHR11669:SF8">
    <property type="entry name" value="DNA POLYMERASE III SUBUNIT DELTA"/>
    <property type="match status" value="1"/>
</dbReference>
<dbReference type="EMBL" id="JARHUD010000005">
    <property type="protein sequence ID" value="MDF2096198.1"/>
    <property type="molecule type" value="Genomic_DNA"/>
</dbReference>
<sequence>MSRVKSRQGSSDKETPSHPRETADLLGQAEAEQHLLRAYQSGRLPHAWLLTGPRGIGKATLAYRFARFLLSQAEDSPADPALFETAAPAKSLDIAPEHPVFRRVSAQSHADLLSIERRARDDGKLKRDIDVESIRDLNSFLHMTASEGGWRVGIVDSADEMNSNAANALLKVLEEPPANAVLLLVSHAPGRLLPTIRSRCRRLALTALEESAVLHLLERALSEADPTQRLLLARLGEGSIGRALELAEEGGADLYEGLLAVLSDAPRLDPVKCHAFAESIARDASGRRLRTVSDLLLWWLGRLIQAAGRGQICEALVPEEEGLAQRLLARGTLAQWLALWENLERLFTQAERASLDRKQVILTALDRLAAVTATRAV</sequence>
<evidence type="ECO:0000256" key="1">
    <source>
        <dbReference type="SAM" id="MobiDB-lite"/>
    </source>
</evidence>
<dbReference type="Proteomes" id="UP001215503">
    <property type="component" value="Unassembled WGS sequence"/>
</dbReference>